<name>A0AAE1IK58_9HYPO</name>
<dbReference type="AlphaFoldDB" id="A0AAE1IK58"/>
<sequence length="316" mass="36688">MASHGGRLTAFHLFPQLPPELRETVWEFALWPPQVGSALFFSTCRRWKPLPESMAAYINPNAQEKTPLLITELNDTRSLRSMEDNLWGTYWEAREMVQLVRRKRARERAKERDRQQGPADLPTLSGRFKQGDREMSLTYTPERDMICFEKKDLKSILHWAANEPSMPPFLQIGFLNFALLYDESWSEFFQDPSPMPRYYRRRAMDGMLFRACCKSGAEAFWVIDRVPRPKTGSNALAGARVQYVGRRQRFVQVVNANLWDFGNSNSFIFVYRLERAVKTWLSLVVGNQGPLEYWSPPKKFGVLCCIEREADAALSE</sequence>
<proteinExistence type="predicted"/>
<evidence type="ECO:0000259" key="2">
    <source>
        <dbReference type="Pfam" id="PF20150"/>
    </source>
</evidence>
<dbReference type="RefSeq" id="XP_062758228.1">
    <property type="nucleotide sequence ID" value="XM_062896812.1"/>
</dbReference>
<dbReference type="Proteomes" id="UP001273209">
    <property type="component" value="Unassembled WGS sequence"/>
</dbReference>
<evidence type="ECO:0000256" key="1">
    <source>
        <dbReference type="SAM" id="MobiDB-lite"/>
    </source>
</evidence>
<accession>A0AAE1IK58</accession>
<feature type="region of interest" description="Disordered" evidence="1">
    <location>
        <begin position="106"/>
        <end position="127"/>
    </location>
</feature>
<gene>
    <name evidence="3" type="ORF">Triagg1_2611</name>
</gene>
<dbReference type="GeneID" id="87916717"/>
<evidence type="ECO:0000313" key="3">
    <source>
        <dbReference type="EMBL" id="KAK4081079.1"/>
    </source>
</evidence>
<dbReference type="EMBL" id="JAWRVG010000007">
    <property type="protein sequence ID" value="KAK4081079.1"/>
    <property type="molecule type" value="Genomic_DNA"/>
</dbReference>
<feature type="domain" description="2EXR" evidence="2">
    <location>
        <begin position="11"/>
        <end position="102"/>
    </location>
</feature>
<comment type="caution">
    <text evidence="3">The sequence shown here is derived from an EMBL/GenBank/DDBJ whole genome shotgun (WGS) entry which is preliminary data.</text>
</comment>
<evidence type="ECO:0000313" key="4">
    <source>
        <dbReference type="Proteomes" id="UP001273209"/>
    </source>
</evidence>
<dbReference type="Pfam" id="PF20150">
    <property type="entry name" value="2EXR"/>
    <property type="match status" value="1"/>
</dbReference>
<keyword evidence="4" id="KW-1185">Reference proteome</keyword>
<protein>
    <recommendedName>
        <fullName evidence="2">2EXR domain-containing protein</fullName>
    </recommendedName>
</protein>
<reference evidence="3" key="1">
    <citation type="submission" date="2023-11" db="EMBL/GenBank/DDBJ databases">
        <title>The genome sequences of three competitors of mushroom-forming fungi.</title>
        <authorList>
            <person name="Beijen E."/>
            <person name="Ohm R.A."/>
        </authorList>
    </citation>
    <scope>NUCLEOTIDE SEQUENCE</scope>
    <source>
        <strain evidence="3">CBS 100526</strain>
    </source>
</reference>
<organism evidence="3 4">
    <name type="scientific">Trichoderma aggressivum f. europaeum</name>
    <dbReference type="NCBI Taxonomy" id="173218"/>
    <lineage>
        <taxon>Eukaryota</taxon>
        <taxon>Fungi</taxon>
        <taxon>Dikarya</taxon>
        <taxon>Ascomycota</taxon>
        <taxon>Pezizomycotina</taxon>
        <taxon>Sordariomycetes</taxon>
        <taxon>Hypocreomycetidae</taxon>
        <taxon>Hypocreales</taxon>
        <taxon>Hypocreaceae</taxon>
        <taxon>Trichoderma</taxon>
    </lineage>
</organism>
<dbReference type="InterPro" id="IPR045518">
    <property type="entry name" value="2EXR"/>
</dbReference>